<feature type="compositionally biased region" description="Low complexity" evidence="1">
    <location>
        <begin position="140"/>
        <end position="155"/>
    </location>
</feature>
<dbReference type="SMART" id="SM00271">
    <property type="entry name" value="DnaJ"/>
    <property type="match status" value="1"/>
</dbReference>
<sequence length="289" mass="31740">MNDLDFYLTLGVAQDASEAEIKKAYRKQALNYHPDKNKEPGAEQKFVEIGQAYEVLSDANKRAEYDNILLGQNNASFRDPLEEFHFSSPFDIFAQHFDMHAQMHNDFLLSNGHQLNMFGGFPEGLGFQPFPNQGFPPFPNQGFQSFQSFPTVGQGQSQGQGGYQSFSSSTSSSSQGFQSFPGQGGYQSFYSSSTPMIDPMGSYSSSSYSSNGGQMQQMQQMQQMSQGGNGSMGAPSYSHSSSTQTITNNGVTHSITTTQGNEGTRITHDYGNGRRVVILNGQEIYNSLN</sequence>
<name>A0ABR3BH77_PHYBL</name>
<dbReference type="EMBL" id="JBCLYO010000001">
    <property type="protein sequence ID" value="KAL0096880.1"/>
    <property type="molecule type" value="Genomic_DNA"/>
</dbReference>
<feature type="domain" description="J" evidence="2">
    <location>
        <begin position="5"/>
        <end position="69"/>
    </location>
</feature>
<dbReference type="PROSITE" id="PS00636">
    <property type="entry name" value="DNAJ_1"/>
    <property type="match status" value="1"/>
</dbReference>
<evidence type="ECO:0000259" key="2">
    <source>
        <dbReference type="PROSITE" id="PS50076"/>
    </source>
</evidence>
<proteinExistence type="predicted"/>
<dbReference type="SUPFAM" id="SSF46565">
    <property type="entry name" value="Chaperone J-domain"/>
    <property type="match status" value="1"/>
</dbReference>
<dbReference type="Pfam" id="PF00226">
    <property type="entry name" value="DnaJ"/>
    <property type="match status" value="1"/>
</dbReference>
<evidence type="ECO:0000313" key="3">
    <source>
        <dbReference type="EMBL" id="KAL0096880.1"/>
    </source>
</evidence>
<keyword evidence="4" id="KW-1185">Reference proteome</keyword>
<feature type="region of interest" description="Disordered" evidence="1">
    <location>
        <begin position="132"/>
        <end position="180"/>
    </location>
</feature>
<comment type="caution">
    <text evidence="3">The sequence shown here is derived from an EMBL/GenBank/DDBJ whole genome shotgun (WGS) entry which is preliminary data.</text>
</comment>
<protein>
    <submittedName>
        <fullName evidence="3">DnaJ domain-containing protein</fullName>
    </submittedName>
</protein>
<evidence type="ECO:0000313" key="4">
    <source>
        <dbReference type="Proteomes" id="UP001448207"/>
    </source>
</evidence>
<dbReference type="PANTHER" id="PTHR43096:SF10">
    <property type="entry name" value="CHAPERONE PROTEIN DNAJ A6, CHLOROPLASTIC"/>
    <property type="match status" value="1"/>
</dbReference>
<dbReference type="PRINTS" id="PR00625">
    <property type="entry name" value="JDOMAIN"/>
</dbReference>
<dbReference type="Proteomes" id="UP001448207">
    <property type="component" value="Unassembled WGS sequence"/>
</dbReference>
<gene>
    <name evidence="3" type="ORF">J3Q64DRAFT_1038233</name>
</gene>
<dbReference type="PROSITE" id="PS50076">
    <property type="entry name" value="DNAJ_2"/>
    <property type="match status" value="1"/>
</dbReference>
<organism evidence="3 4">
    <name type="scientific">Phycomyces blakesleeanus</name>
    <dbReference type="NCBI Taxonomy" id="4837"/>
    <lineage>
        <taxon>Eukaryota</taxon>
        <taxon>Fungi</taxon>
        <taxon>Fungi incertae sedis</taxon>
        <taxon>Mucoromycota</taxon>
        <taxon>Mucoromycotina</taxon>
        <taxon>Mucoromycetes</taxon>
        <taxon>Mucorales</taxon>
        <taxon>Phycomycetaceae</taxon>
        <taxon>Phycomyces</taxon>
    </lineage>
</organism>
<feature type="compositionally biased region" description="Low complexity" evidence="1">
    <location>
        <begin position="163"/>
        <end position="180"/>
    </location>
</feature>
<dbReference type="CDD" id="cd06257">
    <property type="entry name" value="DnaJ"/>
    <property type="match status" value="1"/>
</dbReference>
<dbReference type="InterPro" id="IPR036869">
    <property type="entry name" value="J_dom_sf"/>
</dbReference>
<feature type="region of interest" description="Disordered" evidence="1">
    <location>
        <begin position="201"/>
        <end position="244"/>
    </location>
</feature>
<dbReference type="InterPro" id="IPR001623">
    <property type="entry name" value="DnaJ_domain"/>
</dbReference>
<accession>A0ABR3BH77</accession>
<evidence type="ECO:0000256" key="1">
    <source>
        <dbReference type="SAM" id="MobiDB-lite"/>
    </source>
</evidence>
<feature type="compositionally biased region" description="Low complexity" evidence="1">
    <location>
        <begin position="201"/>
        <end position="226"/>
    </location>
</feature>
<dbReference type="Gene3D" id="1.10.287.110">
    <property type="entry name" value="DnaJ domain"/>
    <property type="match status" value="1"/>
</dbReference>
<dbReference type="PANTHER" id="PTHR43096">
    <property type="entry name" value="DNAJ HOMOLOG 1, MITOCHONDRIAL-RELATED"/>
    <property type="match status" value="1"/>
</dbReference>
<reference evidence="3 4" key="1">
    <citation type="submission" date="2024-04" db="EMBL/GenBank/DDBJ databases">
        <title>Symmetric and asymmetric DNA N6-adenine methylation regulates different biological responses in Mucorales.</title>
        <authorList>
            <consortium name="Lawrence Berkeley National Laboratory"/>
            <person name="Lax C."/>
            <person name="Mondo S.J."/>
            <person name="Osorio-Concepcion M."/>
            <person name="Muszewska A."/>
            <person name="Corrochano-Luque M."/>
            <person name="Gutierrez G."/>
            <person name="Riley R."/>
            <person name="Lipzen A."/>
            <person name="Guo J."/>
            <person name="Hundley H."/>
            <person name="Amirebrahimi M."/>
            <person name="Ng V."/>
            <person name="Lorenzo-Gutierrez D."/>
            <person name="Binder U."/>
            <person name="Yang J."/>
            <person name="Song Y."/>
            <person name="Canovas D."/>
            <person name="Navarro E."/>
            <person name="Freitag M."/>
            <person name="Gabaldon T."/>
            <person name="Grigoriev I.V."/>
            <person name="Corrochano L.M."/>
            <person name="Nicolas F.E."/>
            <person name="Garre V."/>
        </authorList>
    </citation>
    <scope>NUCLEOTIDE SEQUENCE [LARGE SCALE GENOMIC DNA]</scope>
    <source>
        <strain evidence="3 4">L51</strain>
    </source>
</reference>
<dbReference type="InterPro" id="IPR018253">
    <property type="entry name" value="DnaJ_domain_CS"/>
</dbReference>